<dbReference type="InterPro" id="IPR013783">
    <property type="entry name" value="Ig-like_fold"/>
</dbReference>
<dbReference type="Gene3D" id="2.60.40.10">
    <property type="entry name" value="Immunoglobulins"/>
    <property type="match status" value="1"/>
</dbReference>
<feature type="domain" description="Ig-like" evidence="5">
    <location>
        <begin position="19"/>
        <end position="132"/>
    </location>
</feature>
<dbReference type="Proteomes" id="UP000694410">
    <property type="component" value="Unplaced"/>
</dbReference>
<reference evidence="6" key="2">
    <citation type="submission" date="2025-09" db="UniProtKB">
        <authorList>
            <consortium name="Ensembl"/>
        </authorList>
    </citation>
    <scope>IDENTIFICATION</scope>
</reference>
<dbReference type="Ensembl" id="ENSCCET00000031952.1">
    <property type="protein sequence ID" value="ENSCCEP00000021029.1"/>
    <property type="gene ID" value="ENSCCEG00000019088.1"/>
</dbReference>
<dbReference type="InterPro" id="IPR050199">
    <property type="entry name" value="IgHV"/>
</dbReference>
<dbReference type="PROSITE" id="PS50835">
    <property type="entry name" value="IG_LIKE"/>
    <property type="match status" value="1"/>
</dbReference>
<keyword evidence="7" id="KW-1185">Reference proteome</keyword>
<keyword evidence="1" id="KW-0391">Immunity</keyword>
<dbReference type="SMART" id="SM00409">
    <property type="entry name" value="IG"/>
    <property type="match status" value="1"/>
</dbReference>
<keyword evidence="3" id="KW-1280">Immunoglobulin</keyword>
<evidence type="ECO:0000256" key="2">
    <source>
        <dbReference type="ARBA" id="ARBA00023130"/>
    </source>
</evidence>
<dbReference type="InterPro" id="IPR036179">
    <property type="entry name" value="Ig-like_dom_sf"/>
</dbReference>
<evidence type="ECO:0000259" key="5">
    <source>
        <dbReference type="PROSITE" id="PS50835"/>
    </source>
</evidence>
<evidence type="ECO:0000256" key="1">
    <source>
        <dbReference type="ARBA" id="ARBA00022859"/>
    </source>
</evidence>
<dbReference type="GO" id="GO:0005576">
    <property type="term" value="C:extracellular region"/>
    <property type="evidence" value="ECO:0007669"/>
    <property type="project" value="UniProtKB-ARBA"/>
</dbReference>
<proteinExistence type="predicted"/>
<dbReference type="GO" id="GO:0019814">
    <property type="term" value="C:immunoglobulin complex"/>
    <property type="evidence" value="ECO:0007669"/>
    <property type="project" value="UniProtKB-KW"/>
</dbReference>
<keyword evidence="2" id="KW-1064">Adaptive immunity</keyword>
<name>A0A8C0ZHN0_CYACU</name>
<sequence>MFSLTFAESWSDCGLFLLPAAVSLAGAVTLEQHPRELTVQEGDAVTLKCSMTGASMRHYYMSWYREGPSGIWEWIYNEDGTYGAGFRDRFKIRDERSKSSFPLQILAAKQGDAATYYCRARDTLEELCSRVD</sequence>
<feature type="chain" id="PRO_5034640475" description="Ig-like domain-containing protein" evidence="4">
    <location>
        <begin position="28"/>
        <end position="132"/>
    </location>
</feature>
<evidence type="ECO:0000256" key="3">
    <source>
        <dbReference type="ARBA" id="ARBA00043265"/>
    </source>
</evidence>
<organism evidence="6 7">
    <name type="scientific">Cyanistes caeruleus</name>
    <name type="common">Eurasian blue tit</name>
    <name type="synonym">Parus caeruleus</name>
    <dbReference type="NCBI Taxonomy" id="156563"/>
    <lineage>
        <taxon>Eukaryota</taxon>
        <taxon>Metazoa</taxon>
        <taxon>Chordata</taxon>
        <taxon>Craniata</taxon>
        <taxon>Vertebrata</taxon>
        <taxon>Euteleostomi</taxon>
        <taxon>Archelosauria</taxon>
        <taxon>Archosauria</taxon>
        <taxon>Dinosauria</taxon>
        <taxon>Saurischia</taxon>
        <taxon>Theropoda</taxon>
        <taxon>Coelurosauria</taxon>
        <taxon>Aves</taxon>
        <taxon>Neognathae</taxon>
        <taxon>Neoaves</taxon>
        <taxon>Telluraves</taxon>
        <taxon>Australaves</taxon>
        <taxon>Passeriformes</taxon>
        <taxon>Paridae</taxon>
        <taxon>Cyanistes</taxon>
    </lineage>
</organism>
<keyword evidence="4" id="KW-0732">Signal</keyword>
<accession>A0A8C0ZHN0</accession>
<evidence type="ECO:0000256" key="4">
    <source>
        <dbReference type="SAM" id="SignalP"/>
    </source>
</evidence>
<dbReference type="GO" id="GO:0002250">
    <property type="term" value="P:adaptive immune response"/>
    <property type="evidence" value="ECO:0007669"/>
    <property type="project" value="UniProtKB-KW"/>
</dbReference>
<feature type="signal peptide" evidence="4">
    <location>
        <begin position="1"/>
        <end position="27"/>
    </location>
</feature>
<dbReference type="SUPFAM" id="SSF48726">
    <property type="entry name" value="Immunoglobulin"/>
    <property type="match status" value="1"/>
</dbReference>
<dbReference type="Pfam" id="PF07686">
    <property type="entry name" value="V-set"/>
    <property type="match status" value="1"/>
</dbReference>
<evidence type="ECO:0000313" key="6">
    <source>
        <dbReference type="Ensembl" id="ENSCCEP00000021029.1"/>
    </source>
</evidence>
<dbReference type="InterPro" id="IPR013106">
    <property type="entry name" value="Ig_V-set"/>
</dbReference>
<protein>
    <recommendedName>
        <fullName evidence="5">Ig-like domain-containing protein</fullName>
    </recommendedName>
</protein>
<reference evidence="6" key="1">
    <citation type="submission" date="2025-08" db="UniProtKB">
        <authorList>
            <consortium name="Ensembl"/>
        </authorList>
    </citation>
    <scope>IDENTIFICATION</scope>
</reference>
<dbReference type="SMART" id="SM00406">
    <property type="entry name" value="IGv"/>
    <property type="match status" value="1"/>
</dbReference>
<dbReference type="InterPro" id="IPR003599">
    <property type="entry name" value="Ig_sub"/>
</dbReference>
<evidence type="ECO:0000313" key="7">
    <source>
        <dbReference type="Proteomes" id="UP000694410"/>
    </source>
</evidence>
<dbReference type="AlphaFoldDB" id="A0A8C0ZHN0"/>
<dbReference type="PANTHER" id="PTHR23266">
    <property type="entry name" value="IMMUNOGLOBULIN HEAVY CHAIN"/>
    <property type="match status" value="1"/>
</dbReference>
<dbReference type="InterPro" id="IPR007110">
    <property type="entry name" value="Ig-like_dom"/>
</dbReference>